<evidence type="ECO:0000256" key="1">
    <source>
        <dbReference type="SAM" id="Phobius"/>
    </source>
</evidence>
<protein>
    <recommendedName>
        <fullName evidence="5">Bacteriophage coat protein B</fullName>
    </recommendedName>
</protein>
<keyword evidence="1" id="KW-0472">Membrane</keyword>
<proteinExistence type="predicted"/>
<evidence type="ECO:0008006" key="5">
    <source>
        <dbReference type="Google" id="ProtNLM"/>
    </source>
</evidence>
<feature type="transmembrane region" description="Helical" evidence="1">
    <location>
        <begin position="46"/>
        <end position="62"/>
    </location>
</feature>
<keyword evidence="2" id="KW-0732">Signal</keyword>
<feature type="chain" id="PRO_5046578206" description="Bacteriophage coat protein B" evidence="2">
    <location>
        <begin position="31"/>
        <end position="74"/>
    </location>
</feature>
<dbReference type="Proteomes" id="UP000601597">
    <property type="component" value="Unassembled WGS sequence"/>
</dbReference>
<evidence type="ECO:0000313" key="3">
    <source>
        <dbReference type="EMBL" id="GGY83583.1"/>
    </source>
</evidence>
<reference evidence="4" key="1">
    <citation type="journal article" date="2019" name="Int. J. Syst. Evol. Microbiol.">
        <title>The Global Catalogue of Microorganisms (GCM) 10K type strain sequencing project: providing services to taxonomists for standard genome sequencing and annotation.</title>
        <authorList>
            <consortium name="The Broad Institute Genomics Platform"/>
            <consortium name="The Broad Institute Genome Sequencing Center for Infectious Disease"/>
            <person name="Wu L."/>
            <person name="Ma J."/>
        </authorList>
    </citation>
    <scope>NUCLEOTIDE SEQUENCE [LARGE SCALE GENOMIC DNA]</scope>
    <source>
        <strain evidence="4">KCTC 22280</strain>
    </source>
</reference>
<accession>A0ABQ3B8B5</accession>
<feature type="signal peptide" evidence="2">
    <location>
        <begin position="1"/>
        <end position="30"/>
    </location>
</feature>
<keyword evidence="4" id="KW-1185">Reference proteome</keyword>
<gene>
    <name evidence="3" type="ORF">GCM10007071_33610</name>
</gene>
<evidence type="ECO:0000256" key="2">
    <source>
        <dbReference type="SAM" id="SignalP"/>
    </source>
</evidence>
<organism evidence="3 4">
    <name type="scientific">Marinobacter zhanjiangensis</name>
    <dbReference type="NCBI Taxonomy" id="578215"/>
    <lineage>
        <taxon>Bacteria</taxon>
        <taxon>Pseudomonadati</taxon>
        <taxon>Pseudomonadota</taxon>
        <taxon>Gammaproteobacteria</taxon>
        <taxon>Pseudomonadales</taxon>
        <taxon>Marinobacteraceae</taxon>
        <taxon>Marinobacter</taxon>
    </lineage>
</organism>
<evidence type="ECO:0000313" key="4">
    <source>
        <dbReference type="Proteomes" id="UP000601597"/>
    </source>
</evidence>
<name>A0ABQ3B8B5_9GAMM</name>
<keyword evidence="1" id="KW-0812">Transmembrane</keyword>
<dbReference type="RefSeq" id="WP_189578010.1">
    <property type="nucleotide sequence ID" value="NZ_BMXV01000009.1"/>
</dbReference>
<keyword evidence="1" id="KW-1133">Transmembrane helix</keyword>
<dbReference type="EMBL" id="BMXV01000009">
    <property type="protein sequence ID" value="GGY83583.1"/>
    <property type="molecule type" value="Genomic_DNA"/>
</dbReference>
<comment type="caution">
    <text evidence="3">The sequence shown here is derived from an EMBL/GenBank/DDBJ whole genome shotgun (WGS) entry which is preliminary data.</text>
</comment>
<sequence>MKKVTQIKSRLAAKAGIAAAAMAASSGAFAYDWSTVTGGIDLSGEETAVAAIVALLAGFFVVRKGGRLLLSMIK</sequence>